<feature type="chain" id="PRO_5037057708" evidence="2">
    <location>
        <begin position="24"/>
        <end position="318"/>
    </location>
</feature>
<dbReference type="PIRSF" id="PIRSF017082">
    <property type="entry name" value="YflP"/>
    <property type="match status" value="1"/>
</dbReference>
<dbReference type="CDD" id="cd07012">
    <property type="entry name" value="PBP2_Bug_TTT"/>
    <property type="match status" value="1"/>
</dbReference>
<dbReference type="PANTHER" id="PTHR42928:SF5">
    <property type="entry name" value="BLR1237 PROTEIN"/>
    <property type="match status" value="1"/>
</dbReference>
<organism evidence="3 4">
    <name type="scientific">Cellvibrio polysaccharolyticus</name>
    <dbReference type="NCBI Taxonomy" id="2082724"/>
    <lineage>
        <taxon>Bacteria</taxon>
        <taxon>Pseudomonadati</taxon>
        <taxon>Pseudomonadota</taxon>
        <taxon>Gammaproteobacteria</taxon>
        <taxon>Cellvibrionales</taxon>
        <taxon>Cellvibrionaceae</taxon>
        <taxon>Cellvibrio</taxon>
    </lineage>
</organism>
<gene>
    <name evidence="3" type="ORF">C4F51_13865</name>
</gene>
<evidence type="ECO:0000313" key="3">
    <source>
        <dbReference type="EMBL" id="MBE8718277.1"/>
    </source>
</evidence>
<dbReference type="PANTHER" id="PTHR42928">
    <property type="entry name" value="TRICARBOXYLATE-BINDING PROTEIN"/>
    <property type="match status" value="1"/>
</dbReference>
<evidence type="ECO:0000313" key="4">
    <source>
        <dbReference type="Proteomes" id="UP000652567"/>
    </source>
</evidence>
<dbReference type="Gene3D" id="3.40.190.150">
    <property type="entry name" value="Bordetella uptake gene, domain 1"/>
    <property type="match status" value="1"/>
</dbReference>
<dbReference type="Gene3D" id="3.40.190.10">
    <property type="entry name" value="Periplasmic binding protein-like II"/>
    <property type="match status" value="1"/>
</dbReference>
<reference evidence="3" key="1">
    <citation type="submission" date="2018-07" db="EMBL/GenBank/DDBJ databases">
        <title>Genome assembly of strain Ka43.</title>
        <authorList>
            <person name="Kukolya J."/>
            <person name="Nagy I."/>
            <person name="Horvath B."/>
            <person name="Toth A."/>
        </authorList>
    </citation>
    <scope>NUCLEOTIDE SEQUENCE</scope>
    <source>
        <strain evidence="3">KB43</strain>
    </source>
</reference>
<dbReference type="SUPFAM" id="SSF53850">
    <property type="entry name" value="Periplasmic binding protein-like II"/>
    <property type="match status" value="1"/>
</dbReference>
<accession>A0A928V7U8</accession>
<dbReference type="Pfam" id="PF03401">
    <property type="entry name" value="TctC"/>
    <property type="match status" value="1"/>
</dbReference>
<evidence type="ECO:0000256" key="1">
    <source>
        <dbReference type="ARBA" id="ARBA00006987"/>
    </source>
</evidence>
<dbReference type="Proteomes" id="UP000652567">
    <property type="component" value="Unassembled WGS sequence"/>
</dbReference>
<evidence type="ECO:0000256" key="2">
    <source>
        <dbReference type="SAM" id="SignalP"/>
    </source>
</evidence>
<dbReference type="AlphaFoldDB" id="A0A928V7U8"/>
<dbReference type="RefSeq" id="WP_193910707.1">
    <property type="nucleotide sequence ID" value="NZ_PRDL01000001.1"/>
</dbReference>
<keyword evidence="4" id="KW-1185">Reference proteome</keyword>
<dbReference type="InterPro" id="IPR042100">
    <property type="entry name" value="Bug_dom1"/>
</dbReference>
<name>A0A928V7U8_9GAMM</name>
<sequence length="318" mass="33948">MQFKKWLILAVCVIAMVSTAVSAEDFPAQPITIIVPNAPGGGTDISTRGLVRVAEKYLPAQIRVVNRSGASGIVGTLTASRAKPDGYTLVMATVELAILPHLRRSPMSYKNFDFLVAPIAEPGALIVNSKSPFNSVEEFMAYARQHPGKLRVGNSGIGSIWHLSAMSLKDHYAVKFVDVPYSGGSAEAIVALVGGHIDAVTVGPANATAQIAAGQLKLLGVMNDSRMPLYPEVPTFKELGTDLTIRAWAALGVPKGVPESRRLILQQAFSKALQDPEYVDYMARQGIVVNTADTAAVNAMIKEDDAFYKTLVEGLGVQ</sequence>
<dbReference type="EMBL" id="PRDL01000001">
    <property type="protein sequence ID" value="MBE8718277.1"/>
    <property type="molecule type" value="Genomic_DNA"/>
</dbReference>
<dbReference type="InterPro" id="IPR005064">
    <property type="entry name" value="BUG"/>
</dbReference>
<comment type="caution">
    <text evidence="3">The sequence shown here is derived from an EMBL/GenBank/DDBJ whole genome shotgun (WGS) entry which is preliminary data.</text>
</comment>
<feature type="signal peptide" evidence="2">
    <location>
        <begin position="1"/>
        <end position="23"/>
    </location>
</feature>
<comment type="similarity">
    <text evidence="1">Belongs to the UPF0065 (bug) family.</text>
</comment>
<protein>
    <submittedName>
        <fullName evidence="3">Tripartite tricarboxylate transporter substrate binding protein</fullName>
    </submittedName>
</protein>
<proteinExistence type="inferred from homology"/>
<keyword evidence="2" id="KW-0732">Signal</keyword>